<dbReference type="Proteomes" id="UP000244925">
    <property type="component" value="Unassembled WGS sequence"/>
</dbReference>
<feature type="transmembrane region" description="Helical" evidence="7">
    <location>
        <begin position="365"/>
        <end position="386"/>
    </location>
</feature>
<dbReference type="GO" id="GO:0005737">
    <property type="term" value="C:cytoplasm"/>
    <property type="evidence" value="ECO:0007669"/>
    <property type="project" value="UniProtKB-SubCell"/>
</dbReference>
<keyword evidence="2" id="KW-0963">Cytoplasm</keyword>
<keyword evidence="7" id="KW-0812">Transmembrane</keyword>
<accession>A0A2V1INL6</accession>
<name>A0A2V1INL6_9BACT</name>
<keyword evidence="9" id="KW-1185">Reference proteome</keyword>
<evidence type="ECO:0000256" key="6">
    <source>
        <dbReference type="PROSITE-ProRule" id="PRU00339"/>
    </source>
</evidence>
<comment type="similarity">
    <text evidence="5">Belongs to the Rap family.</text>
</comment>
<dbReference type="Gene3D" id="1.25.40.10">
    <property type="entry name" value="Tetratricopeptide repeat domain"/>
    <property type="match status" value="1"/>
</dbReference>
<comment type="caution">
    <text evidence="8">The sequence shown here is derived from an EMBL/GenBank/DDBJ whole genome shotgun (WGS) entry which is preliminary data.</text>
</comment>
<evidence type="ECO:0000313" key="8">
    <source>
        <dbReference type="EMBL" id="PWB05299.1"/>
    </source>
</evidence>
<dbReference type="SMART" id="SM00028">
    <property type="entry name" value="TPR"/>
    <property type="match status" value="3"/>
</dbReference>
<evidence type="ECO:0000256" key="3">
    <source>
        <dbReference type="ARBA" id="ARBA00022737"/>
    </source>
</evidence>
<gene>
    <name evidence="8" type="ORF">C5O25_12785</name>
</gene>
<dbReference type="PANTHER" id="PTHR46630:SF1">
    <property type="entry name" value="TETRATRICOPEPTIDE REPEAT PROTEIN 29"/>
    <property type="match status" value="1"/>
</dbReference>
<dbReference type="AlphaFoldDB" id="A0A2V1INL6"/>
<dbReference type="SUPFAM" id="SSF48452">
    <property type="entry name" value="TPR-like"/>
    <property type="match status" value="2"/>
</dbReference>
<dbReference type="EMBL" id="PUBV01000075">
    <property type="protein sequence ID" value="PWB05299.1"/>
    <property type="molecule type" value="Genomic_DNA"/>
</dbReference>
<reference evidence="9" key="1">
    <citation type="submission" date="2018-02" db="EMBL/GenBank/DDBJ databases">
        <authorList>
            <person name="Clavel T."/>
            <person name="Strowig T."/>
        </authorList>
    </citation>
    <scope>NUCLEOTIDE SEQUENCE [LARGE SCALE GENOMIC DNA]</scope>
    <source>
        <strain evidence="9">DSM 100764</strain>
    </source>
</reference>
<dbReference type="InterPro" id="IPR051476">
    <property type="entry name" value="Bac_ResReg_Asp_Phosphatase"/>
</dbReference>
<dbReference type="Pfam" id="PF13424">
    <property type="entry name" value="TPR_12"/>
    <property type="match status" value="1"/>
</dbReference>
<evidence type="ECO:0000256" key="4">
    <source>
        <dbReference type="ARBA" id="ARBA00022803"/>
    </source>
</evidence>
<dbReference type="Pfam" id="PF13176">
    <property type="entry name" value="TPR_7"/>
    <property type="match status" value="1"/>
</dbReference>
<keyword evidence="4 6" id="KW-0802">TPR repeat</keyword>
<keyword evidence="7" id="KW-1133">Transmembrane helix</keyword>
<keyword evidence="7" id="KW-0472">Membrane</keyword>
<feature type="repeat" description="TPR" evidence="6">
    <location>
        <begin position="103"/>
        <end position="136"/>
    </location>
</feature>
<evidence type="ECO:0000256" key="5">
    <source>
        <dbReference type="ARBA" id="ARBA00038253"/>
    </source>
</evidence>
<evidence type="ECO:0000256" key="2">
    <source>
        <dbReference type="ARBA" id="ARBA00022490"/>
    </source>
</evidence>
<organism evidence="8 9">
    <name type="scientific">Paramuribaculum intestinale</name>
    <dbReference type="NCBI Taxonomy" id="2094151"/>
    <lineage>
        <taxon>Bacteria</taxon>
        <taxon>Pseudomonadati</taxon>
        <taxon>Bacteroidota</taxon>
        <taxon>Bacteroidia</taxon>
        <taxon>Bacteroidales</taxon>
        <taxon>Muribaculaceae</taxon>
        <taxon>Paramuribaculum</taxon>
    </lineage>
</organism>
<evidence type="ECO:0000256" key="1">
    <source>
        <dbReference type="ARBA" id="ARBA00004496"/>
    </source>
</evidence>
<evidence type="ECO:0000313" key="9">
    <source>
        <dbReference type="Proteomes" id="UP000244925"/>
    </source>
</evidence>
<comment type="subcellular location">
    <subcellularLocation>
        <location evidence="1">Cytoplasm</location>
    </subcellularLocation>
</comment>
<dbReference type="PROSITE" id="PS51257">
    <property type="entry name" value="PROKAR_LIPOPROTEIN"/>
    <property type="match status" value="1"/>
</dbReference>
<keyword evidence="3" id="KW-0677">Repeat</keyword>
<dbReference type="PROSITE" id="PS50005">
    <property type="entry name" value="TPR"/>
    <property type="match status" value="1"/>
</dbReference>
<evidence type="ECO:0000256" key="7">
    <source>
        <dbReference type="SAM" id="Phobius"/>
    </source>
</evidence>
<dbReference type="PANTHER" id="PTHR46630">
    <property type="entry name" value="TETRATRICOPEPTIDE REPEAT PROTEIN 29"/>
    <property type="match status" value="1"/>
</dbReference>
<proteinExistence type="inferred from homology"/>
<dbReference type="InterPro" id="IPR019734">
    <property type="entry name" value="TPR_rpt"/>
</dbReference>
<dbReference type="InterPro" id="IPR011990">
    <property type="entry name" value="TPR-like_helical_dom_sf"/>
</dbReference>
<sequence length="576" mass="65917">MRINAMNRTLLLIITTIAIIACGCTRQHPSDPRLQRLTLSVDTEPQAAIDSLAAIDPATLGDYDRHYYNFLTVKARDKAYIVHTSDSLILDVINHFGRSPKMTEALYYAGRVYSDLGDYPTALRYFHDALDRISDDPEDNNILRASIASQTARLMLNLRMYSKALPFAETALKCSLNTGDSICSIYDRTLIGNIMVRTGNFGEAEKHYIKALNVARNTSTKDTIEALSELGTLQYESHNYQKSYEILSKLHDQAEINEVNYILAYLAKSCLKLHRGEDAAQYAKEMLQTGSENNLRIAYYILVQPEVRQYLDPDSIDYYFDKYLEITESHYNAHEQQSAIIQASMYDYSLHERMRQQTENKKRTLSIILAVTISALMGAFGMIMYLRYRYQKSKTDLLDVNYRLNLLNKACSIKSSNTHHADDTSQSEDNINDDQEITEYRNELNEYIRSLDQLSKKRYSIPESILCSEVYAKLKNAISQNKTLNDNDPIWDELHELIKKVSPDFDKKIRTLSSGRITIEELHTIFLIKAGVRPSDQCKLFGRHASTITFRRTSIGKKIMCGKLNPSLVDTLIQNL</sequence>
<protein>
    <submittedName>
        <fullName evidence="8">Uncharacterized protein</fullName>
    </submittedName>
</protein>